<comment type="subcellular location">
    <subcellularLocation>
        <location evidence="5">Cell membrane</location>
        <topology evidence="5">Multi-pass membrane protein</topology>
    </subcellularLocation>
    <subcellularLocation>
        <location evidence="1">Membrane</location>
        <topology evidence="1">Multi-pass membrane protein</topology>
    </subcellularLocation>
</comment>
<evidence type="ECO:0000256" key="2">
    <source>
        <dbReference type="ARBA" id="ARBA00022692"/>
    </source>
</evidence>
<feature type="transmembrane region" description="Helical" evidence="5">
    <location>
        <begin position="54"/>
        <end position="75"/>
    </location>
</feature>
<organism evidence="7 8">
    <name type="scientific">Candidatus Promineifilum breve</name>
    <dbReference type="NCBI Taxonomy" id="1806508"/>
    <lineage>
        <taxon>Bacteria</taxon>
        <taxon>Bacillati</taxon>
        <taxon>Chloroflexota</taxon>
        <taxon>Ardenticatenia</taxon>
        <taxon>Candidatus Promineifilales</taxon>
        <taxon>Candidatus Promineifilaceae</taxon>
        <taxon>Candidatus Promineifilum</taxon>
    </lineage>
</organism>
<gene>
    <name evidence="7" type="ORF">CFX0092_A2272</name>
</gene>
<dbReference type="InterPro" id="IPR049783">
    <property type="entry name" value="ABC_perm_TupB-like"/>
</dbReference>
<evidence type="ECO:0000256" key="5">
    <source>
        <dbReference type="RuleBase" id="RU363032"/>
    </source>
</evidence>
<dbReference type="SUPFAM" id="SSF161098">
    <property type="entry name" value="MetI-like"/>
    <property type="match status" value="1"/>
</dbReference>
<dbReference type="GO" id="GO:0005886">
    <property type="term" value="C:plasma membrane"/>
    <property type="evidence" value="ECO:0007669"/>
    <property type="project" value="UniProtKB-SubCell"/>
</dbReference>
<accession>A0A160T5Y6</accession>
<keyword evidence="2 5" id="KW-0812">Transmembrane</keyword>
<evidence type="ECO:0000259" key="6">
    <source>
        <dbReference type="PROSITE" id="PS50928"/>
    </source>
</evidence>
<dbReference type="KEGG" id="pbf:CFX0092_A2272"/>
<evidence type="ECO:0000256" key="1">
    <source>
        <dbReference type="ARBA" id="ARBA00004141"/>
    </source>
</evidence>
<dbReference type="InterPro" id="IPR035906">
    <property type="entry name" value="MetI-like_sf"/>
</dbReference>
<keyword evidence="8" id="KW-1185">Reference proteome</keyword>
<reference evidence="7" key="1">
    <citation type="submission" date="2016-01" db="EMBL/GenBank/DDBJ databases">
        <authorList>
            <person name="Mcilroy J.S."/>
            <person name="Karst M S."/>
            <person name="Albertsen M."/>
        </authorList>
    </citation>
    <scope>NUCLEOTIDE SEQUENCE</scope>
    <source>
        <strain evidence="7">Cfx-K</strain>
    </source>
</reference>
<dbReference type="EMBL" id="LN890655">
    <property type="protein sequence ID" value="CUS04150.2"/>
    <property type="molecule type" value="Genomic_DNA"/>
</dbReference>
<evidence type="ECO:0000256" key="4">
    <source>
        <dbReference type="ARBA" id="ARBA00023136"/>
    </source>
</evidence>
<evidence type="ECO:0000256" key="3">
    <source>
        <dbReference type="ARBA" id="ARBA00022989"/>
    </source>
</evidence>
<dbReference type="CDD" id="cd06261">
    <property type="entry name" value="TM_PBP2"/>
    <property type="match status" value="1"/>
</dbReference>
<keyword evidence="3 5" id="KW-1133">Transmembrane helix</keyword>
<dbReference type="PANTHER" id="PTHR43632:SF1">
    <property type="entry name" value="PERMEASE COMPONENT OF TUNGSTATE ABC TRANSPORTER"/>
    <property type="match status" value="1"/>
</dbReference>
<feature type="transmembrane region" description="Helical" evidence="5">
    <location>
        <begin position="224"/>
        <end position="245"/>
    </location>
</feature>
<dbReference type="PROSITE" id="PS50928">
    <property type="entry name" value="ABC_TM1"/>
    <property type="match status" value="1"/>
</dbReference>
<protein>
    <submittedName>
        <fullName evidence="7">Anion ABC transporter permease protein HVO_1887</fullName>
    </submittedName>
</protein>
<feature type="transmembrane region" description="Helical" evidence="5">
    <location>
        <begin position="177"/>
        <end position="204"/>
    </location>
</feature>
<evidence type="ECO:0000313" key="8">
    <source>
        <dbReference type="Proteomes" id="UP000215027"/>
    </source>
</evidence>
<proteinExistence type="inferred from homology"/>
<dbReference type="GO" id="GO:0055085">
    <property type="term" value="P:transmembrane transport"/>
    <property type="evidence" value="ECO:0007669"/>
    <property type="project" value="InterPro"/>
</dbReference>
<feature type="domain" description="ABC transmembrane type-1" evidence="6">
    <location>
        <begin position="48"/>
        <end position="245"/>
    </location>
</feature>
<dbReference type="Gene3D" id="1.10.3720.10">
    <property type="entry name" value="MetI-like"/>
    <property type="match status" value="1"/>
</dbReference>
<dbReference type="InterPro" id="IPR000515">
    <property type="entry name" value="MetI-like"/>
</dbReference>
<keyword evidence="5" id="KW-0813">Transport</keyword>
<comment type="similarity">
    <text evidence="5">Belongs to the binding-protein-dependent transport system permease family.</text>
</comment>
<sequence length="251" mass="26084">MQMAFSPAPPHPCPPAPTPDETMETLLDALREALRLLGGFDPALREVVGMTLRVTGGALLLAGAIGLPLGAALGLRARVPAAGCLLPAIYTGMGLPPVVVGLFVYLLLSNQGPLGGLDWLFTPRAMIVAQTIIALPLIVGLTLTALRSLDPALKLQVRALGATPTQLAWVLLSEARLGVLAAVIAAFGAIISEVGAVMLVGGNIEGQTRVLTTAIVLETRRGNFALALALGLILLALAFVTNWLFHKLSDE</sequence>
<evidence type="ECO:0000313" key="7">
    <source>
        <dbReference type="EMBL" id="CUS04150.2"/>
    </source>
</evidence>
<dbReference type="Pfam" id="PF00528">
    <property type="entry name" value="BPD_transp_1"/>
    <property type="match status" value="1"/>
</dbReference>
<dbReference type="Proteomes" id="UP000215027">
    <property type="component" value="Chromosome I"/>
</dbReference>
<keyword evidence="4 5" id="KW-0472">Membrane</keyword>
<feature type="transmembrane region" description="Helical" evidence="5">
    <location>
        <begin position="127"/>
        <end position="146"/>
    </location>
</feature>
<dbReference type="AlphaFoldDB" id="A0A160T5Y6"/>
<dbReference type="PANTHER" id="PTHR43632">
    <property type="entry name" value="PERMEASE COMPONENT OF TUNGSTATE ABC TRANSPORTER"/>
    <property type="match status" value="1"/>
</dbReference>
<feature type="transmembrane region" description="Helical" evidence="5">
    <location>
        <begin position="87"/>
        <end position="107"/>
    </location>
</feature>
<dbReference type="NCBIfam" id="NF038017">
    <property type="entry name" value="ABC_perm1"/>
    <property type="match status" value="1"/>
</dbReference>
<name>A0A160T5Y6_9CHLR</name>